<dbReference type="EMBL" id="FQTY01000002">
    <property type="protein sequence ID" value="SHE47345.1"/>
    <property type="molecule type" value="Genomic_DNA"/>
</dbReference>
<dbReference type="AlphaFoldDB" id="A0A1M4TSH8"/>
<sequence length="209" mass="24998">MDDNLLMSFLKKIELLNEYDYAEKFIGYMLSPVITGIKPASTITLKNCKRKLYNFWNEGGTNILHQYNLESIVLQETHEGIILLIYDRFNLTQHLELQKNHKLLCEFGYNYNFQLEKCLNCLKKRVANGKFPHESGIFLGIPYEDVIGFINRDKCLFSGYWKVYENNNRYKEIFDLYDKSKKIYMLNVLQNKKNRIKNLYVNHRQYLYA</sequence>
<proteinExistence type="predicted"/>
<dbReference type="InterPro" id="IPR024523">
    <property type="entry name" value="DUF3793"/>
</dbReference>
<name>A0A1M4TSH8_9FIRM</name>
<keyword evidence="2" id="KW-1185">Reference proteome</keyword>
<evidence type="ECO:0000313" key="1">
    <source>
        <dbReference type="EMBL" id="SHE47345.1"/>
    </source>
</evidence>
<reference evidence="2" key="1">
    <citation type="submission" date="2016-11" db="EMBL/GenBank/DDBJ databases">
        <authorList>
            <person name="Varghese N."/>
            <person name="Submissions S."/>
        </authorList>
    </citation>
    <scope>NUCLEOTIDE SEQUENCE [LARGE SCALE GENOMIC DNA]</scope>
    <source>
        <strain evidence="2">DSM 18095</strain>
    </source>
</reference>
<dbReference type="Pfam" id="PF12672">
    <property type="entry name" value="DUF3793"/>
    <property type="match status" value="1"/>
</dbReference>
<protein>
    <recommendedName>
        <fullName evidence="3">DUF3793 family protein</fullName>
    </recommendedName>
</protein>
<gene>
    <name evidence="1" type="ORF">SAMN02745784_00828</name>
</gene>
<organism evidence="1 2">
    <name type="scientific">Tissierella praeacuta DSM 18095</name>
    <dbReference type="NCBI Taxonomy" id="1123404"/>
    <lineage>
        <taxon>Bacteria</taxon>
        <taxon>Bacillati</taxon>
        <taxon>Bacillota</taxon>
        <taxon>Tissierellia</taxon>
        <taxon>Tissierellales</taxon>
        <taxon>Tissierellaceae</taxon>
        <taxon>Tissierella</taxon>
    </lineage>
</organism>
<evidence type="ECO:0000313" key="2">
    <source>
        <dbReference type="Proteomes" id="UP000184114"/>
    </source>
</evidence>
<dbReference type="STRING" id="1123404.SAMN02745784_00828"/>
<evidence type="ECO:0008006" key="3">
    <source>
        <dbReference type="Google" id="ProtNLM"/>
    </source>
</evidence>
<dbReference type="Proteomes" id="UP000184114">
    <property type="component" value="Unassembled WGS sequence"/>
</dbReference>
<accession>A0A1M4TSH8</accession>